<keyword evidence="7" id="KW-1185">Reference proteome</keyword>
<dbReference type="PANTHER" id="PTHR30408">
    <property type="entry name" value="TYPE-1 RESTRICTION ENZYME ECOKI SPECIFICITY PROTEIN"/>
    <property type="match status" value="1"/>
</dbReference>
<evidence type="ECO:0000256" key="4">
    <source>
        <dbReference type="SAM" id="MobiDB-lite"/>
    </source>
</evidence>
<dbReference type="Gene3D" id="3.90.220.20">
    <property type="entry name" value="DNA methylase specificity domains"/>
    <property type="match status" value="2"/>
</dbReference>
<dbReference type="InterPro" id="IPR000055">
    <property type="entry name" value="Restrct_endonuc_typeI_TRD"/>
</dbReference>
<evidence type="ECO:0000259" key="5">
    <source>
        <dbReference type="Pfam" id="PF01420"/>
    </source>
</evidence>
<evidence type="ECO:0000313" key="6">
    <source>
        <dbReference type="EMBL" id="SEB11732.1"/>
    </source>
</evidence>
<name>A0A1H4GSY0_9GAMM</name>
<dbReference type="EMBL" id="FNRJ01000019">
    <property type="protein sequence ID" value="SEB11732.1"/>
    <property type="molecule type" value="Genomic_DNA"/>
</dbReference>
<dbReference type="RefSeq" id="WP_091827746.1">
    <property type="nucleotide sequence ID" value="NZ_FNRJ01000019.1"/>
</dbReference>
<evidence type="ECO:0000256" key="1">
    <source>
        <dbReference type="ARBA" id="ARBA00010923"/>
    </source>
</evidence>
<dbReference type="PANTHER" id="PTHR30408:SF13">
    <property type="entry name" value="TYPE I RESTRICTION ENZYME HINDI SPECIFICITY SUBUNIT"/>
    <property type="match status" value="1"/>
</dbReference>
<protein>
    <submittedName>
        <fullName evidence="6">Type I restriction enzyme, S subunit</fullName>
    </submittedName>
</protein>
<comment type="similarity">
    <text evidence="1">Belongs to the type-I restriction system S methylase family.</text>
</comment>
<dbReference type="SUPFAM" id="SSF116734">
    <property type="entry name" value="DNA methylase specificity domain"/>
    <property type="match status" value="2"/>
</dbReference>
<dbReference type="STRING" id="1122198.SAMN02745729_11916"/>
<sequence>MGDKRVSTTIGEILDNDGGEIKTGPFGTKLKASEYSSDGVPVISVGEVQLGRIVLHEKTPKVGPDVTNRMPEYLLREGDIVFGRKGAVERSARVAQHQNGWFLGSDGIRVRLPSSCDSRFIAYQFLTNYHRQWMIQHAAGTTMASLNEGIVRRIPIMLAPLSEQRSIAQILGTLDAKIELNRQINETLEQMAQALFKSWFVDFDPVIDNALDAGNSIPEELEARAERRRHLRDAVAQGDTPVPGVPDDISSLFPSEFELTDEMGWIPKGWSISTTHDEFDIKGGSTPSTKNPDFWEDGGIHWTSPKDLSGNNDKVLLDTERKITHQGLDKITSGLLPVNTVLMSSRAPVGYLALARIPVAINQGYIALICEKTITPEYTIQWLSSVMDEIKSIAGGTTFSEVSKKTFRSIKLVVPEEKVVAEYTKYVAEYYQRITQAAKESDSLSAMRDYLLPRLISGELQIPDAEQQIAAAVS</sequence>
<dbReference type="InterPro" id="IPR052021">
    <property type="entry name" value="Type-I_RS_S_subunit"/>
</dbReference>
<dbReference type="GO" id="GO:0003677">
    <property type="term" value="F:DNA binding"/>
    <property type="evidence" value="ECO:0007669"/>
    <property type="project" value="UniProtKB-KW"/>
</dbReference>
<feature type="domain" description="Type I restriction modification DNA specificity" evidence="5">
    <location>
        <begin position="28"/>
        <end position="190"/>
    </location>
</feature>
<reference evidence="7" key="1">
    <citation type="submission" date="2016-10" db="EMBL/GenBank/DDBJ databases">
        <authorList>
            <person name="Varghese N."/>
            <person name="Submissions S."/>
        </authorList>
    </citation>
    <scope>NUCLEOTIDE SEQUENCE [LARGE SCALE GENOMIC DNA]</scope>
    <source>
        <strain evidence="7">DSM 11526</strain>
    </source>
</reference>
<dbReference type="Pfam" id="PF01420">
    <property type="entry name" value="Methylase_S"/>
    <property type="match status" value="2"/>
</dbReference>
<dbReference type="Proteomes" id="UP000242469">
    <property type="component" value="Unassembled WGS sequence"/>
</dbReference>
<organism evidence="6 7">
    <name type="scientific">Marinobacterium iners DSM 11526</name>
    <dbReference type="NCBI Taxonomy" id="1122198"/>
    <lineage>
        <taxon>Bacteria</taxon>
        <taxon>Pseudomonadati</taxon>
        <taxon>Pseudomonadota</taxon>
        <taxon>Gammaproteobacteria</taxon>
        <taxon>Oceanospirillales</taxon>
        <taxon>Oceanospirillaceae</taxon>
        <taxon>Marinobacterium</taxon>
    </lineage>
</organism>
<proteinExistence type="inferred from homology"/>
<keyword evidence="3" id="KW-0238">DNA-binding</keyword>
<dbReference type="OrthoDB" id="9798929at2"/>
<gene>
    <name evidence="6" type="ORF">SAMN02745729_11916</name>
</gene>
<keyword evidence="2" id="KW-0680">Restriction system</keyword>
<accession>A0A1H4GSY0</accession>
<dbReference type="CDD" id="cd16961">
    <property type="entry name" value="RMtype1_S_TRD-CR_like"/>
    <property type="match status" value="1"/>
</dbReference>
<evidence type="ECO:0000256" key="2">
    <source>
        <dbReference type="ARBA" id="ARBA00022747"/>
    </source>
</evidence>
<dbReference type="AlphaFoldDB" id="A0A1H4GSY0"/>
<feature type="domain" description="Type I restriction modification DNA specificity" evidence="5">
    <location>
        <begin position="267"/>
        <end position="416"/>
    </location>
</feature>
<feature type="region of interest" description="Disordered" evidence="4">
    <location>
        <begin position="281"/>
        <end position="306"/>
    </location>
</feature>
<evidence type="ECO:0000313" key="7">
    <source>
        <dbReference type="Proteomes" id="UP000242469"/>
    </source>
</evidence>
<dbReference type="InterPro" id="IPR044946">
    <property type="entry name" value="Restrct_endonuc_typeI_TRD_sf"/>
</dbReference>
<evidence type="ECO:0000256" key="3">
    <source>
        <dbReference type="ARBA" id="ARBA00023125"/>
    </source>
</evidence>
<dbReference type="GO" id="GO:0009307">
    <property type="term" value="P:DNA restriction-modification system"/>
    <property type="evidence" value="ECO:0007669"/>
    <property type="project" value="UniProtKB-KW"/>
</dbReference>